<feature type="compositionally biased region" description="Basic and acidic residues" evidence="1">
    <location>
        <begin position="1"/>
        <end position="13"/>
    </location>
</feature>
<evidence type="ECO:0000313" key="3">
    <source>
        <dbReference type="Proteomes" id="UP001195769"/>
    </source>
</evidence>
<gene>
    <name evidence="2" type="ORF">F5891DRAFT_978257</name>
</gene>
<dbReference type="GeneID" id="64671074"/>
<comment type="caution">
    <text evidence="2">The sequence shown here is derived from an EMBL/GenBank/DDBJ whole genome shotgun (WGS) entry which is preliminary data.</text>
</comment>
<dbReference type="EMBL" id="JABBWK010000015">
    <property type="protein sequence ID" value="KAG1902764.1"/>
    <property type="molecule type" value="Genomic_DNA"/>
</dbReference>
<dbReference type="RefSeq" id="XP_041228339.1">
    <property type="nucleotide sequence ID" value="XM_041376776.1"/>
</dbReference>
<evidence type="ECO:0000256" key="1">
    <source>
        <dbReference type="SAM" id="MobiDB-lite"/>
    </source>
</evidence>
<feature type="region of interest" description="Disordered" evidence="1">
    <location>
        <begin position="1"/>
        <end position="44"/>
    </location>
</feature>
<proteinExistence type="predicted"/>
<reference evidence="2" key="1">
    <citation type="journal article" date="2020" name="New Phytol.">
        <title>Comparative genomics reveals dynamic genome evolution in host specialist ectomycorrhizal fungi.</title>
        <authorList>
            <person name="Lofgren L.A."/>
            <person name="Nguyen N.H."/>
            <person name="Vilgalys R."/>
            <person name="Ruytinx J."/>
            <person name="Liao H.L."/>
            <person name="Branco S."/>
            <person name="Kuo A."/>
            <person name="LaButti K."/>
            <person name="Lipzen A."/>
            <person name="Andreopoulos W."/>
            <person name="Pangilinan J."/>
            <person name="Riley R."/>
            <person name="Hundley H."/>
            <person name="Na H."/>
            <person name="Barry K."/>
            <person name="Grigoriev I.V."/>
            <person name="Stajich J.E."/>
            <person name="Kennedy P.G."/>
        </authorList>
    </citation>
    <scope>NUCLEOTIDE SEQUENCE</scope>
    <source>
        <strain evidence="2">FC203</strain>
    </source>
</reference>
<dbReference type="AlphaFoldDB" id="A0AAD4ED19"/>
<accession>A0AAD4ED19</accession>
<keyword evidence="3" id="KW-1185">Reference proteome</keyword>
<dbReference type="Proteomes" id="UP001195769">
    <property type="component" value="Unassembled WGS sequence"/>
</dbReference>
<feature type="compositionally biased region" description="Basic and acidic residues" evidence="1">
    <location>
        <begin position="20"/>
        <end position="41"/>
    </location>
</feature>
<organism evidence="2 3">
    <name type="scientific">Suillus fuscotomentosus</name>
    <dbReference type="NCBI Taxonomy" id="1912939"/>
    <lineage>
        <taxon>Eukaryota</taxon>
        <taxon>Fungi</taxon>
        <taxon>Dikarya</taxon>
        <taxon>Basidiomycota</taxon>
        <taxon>Agaricomycotina</taxon>
        <taxon>Agaricomycetes</taxon>
        <taxon>Agaricomycetidae</taxon>
        <taxon>Boletales</taxon>
        <taxon>Suillineae</taxon>
        <taxon>Suillaceae</taxon>
        <taxon>Suillus</taxon>
    </lineage>
</organism>
<sequence>MTYEIGDTHKVELVEESDGGSEKGGEGEKSRRERKVGREKFGPNNFHVTLPPKVKAKCKVMESHITAVTGQGKKACAAYKAGLVLSLGAGTGNAQLEKVGAVPEARTWTNLLKGSTTLAPNISANPLAPESHQKGHGCPSYFRQYRLCCWIM</sequence>
<evidence type="ECO:0000313" key="2">
    <source>
        <dbReference type="EMBL" id="KAG1902764.1"/>
    </source>
</evidence>
<name>A0AAD4ED19_9AGAM</name>
<protein>
    <submittedName>
        <fullName evidence="2">Uncharacterized protein</fullName>
    </submittedName>
</protein>